<dbReference type="SUPFAM" id="SSF53474">
    <property type="entry name" value="alpha/beta-Hydrolases"/>
    <property type="match status" value="1"/>
</dbReference>
<organism evidence="2 3">
    <name type="scientific">Metabacillus malikii</name>
    <dbReference type="NCBI Taxonomy" id="1504265"/>
    <lineage>
        <taxon>Bacteria</taxon>
        <taxon>Bacillati</taxon>
        <taxon>Bacillota</taxon>
        <taxon>Bacilli</taxon>
        <taxon>Bacillales</taxon>
        <taxon>Bacillaceae</taxon>
        <taxon>Metabacillus</taxon>
    </lineage>
</organism>
<evidence type="ECO:0000313" key="2">
    <source>
        <dbReference type="EMBL" id="MDQ0229798.1"/>
    </source>
</evidence>
<evidence type="ECO:0000259" key="1">
    <source>
        <dbReference type="Pfam" id="PF00561"/>
    </source>
</evidence>
<comment type="caution">
    <text evidence="2">The sequence shown here is derived from an EMBL/GenBank/DDBJ whole genome shotgun (WGS) entry which is preliminary data.</text>
</comment>
<accession>A0ABT9ZC06</accession>
<feature type="domain" description="AB hydrolase-1" evidence="1">
    <location>
        <begin position="30"/>
        <end position="263"/>
    </location>
</feature>
<dbReference type="RefSeq" id="WP_307338109.1">
    <property type="nucleotide sequence ID" value="NZ_JAUSUD010000003.1"/>
</dbReference>
<dbReference type="PANTHER" id="PTHR46438:SF11">
    <property type="entry name" value="LIPASE-RELATED"/>
    <property type="match status" value="1"/>
</dbReference>
<reference evidence="2 3" key="1">
    <citation type="submission" date="2023-07" db="EMBL/GenBank/DDBJ databases">
        <title>Genomic Encyclopedia of Type Strains, Phase IV (KMG-IV): sequencing the most valuable type-strain genomes for metagenomic binning, comparative biology and taxonomic classification.</title>
        <authorList>
            <person name="Goeker M."/>
        </authorList>
    </citation>
    <scope>NUCLEOTIDE SEQUENCE [LARGE SCALE GENOMIC DNA]</scope>
    <source>
        <strain evidence="2 3">DSM 29005</strain>
    </source>
</reference>
<name>A0ABT9ZC06_9BACI</name>
<dbReference type="PRINTS" id="PR00412">
    <property type="entry name" value="EPOXHYDRLASE"/>
</dbReference>
<dbReference type="Gene3D" id="3.40.50.1820">
    <property type="entry name" value="alpha/beta hydrolase"/>
    <property type="match status" value="1"/>
</dbReference>
<dbReference type="Pfam" id="PF00561">
    <property type="entry name" value="Abhydrolase_1"/>
    <property type="match status" value="1"/>
</dbReference>
<dbReference type="Proteomes" id="UP001234495">
    <property type="component" value="Unassembled WGS sequence"/>
</dbReference>
<dbReference type="InterPro" id="IPR029058">
    <property type="entry name" value="AB_hydrolase_fold"/>
</dbReference>
<dbReference type="InterPro" id="IPR000073">
    <property type="entry name" value="AB_hydrolase_1"/>
</dbReference>
<sequence>MNSTRYFCRTAKILGVNVHYEVYETDRTKPTLVLLHGFLSSTFCYRKIIPLLKNDFNLVGIDLPPFGKSEKSTRFVHSYSNMAKLVIELVQSLNIKKAYIVGHSMGGQVSLHAVKERPDLFEKVVLLCSSGYMKGVHPSLKVGSYIPYFYLGIKHWLARQGVLKNLHNVVYDRSLIDNEMMEGYLEPFHDNGIFRALNRMIRDHEGDLTSEELKKIESPSLLIWGNEDKVVPVHVGERLKQDLPNSVFYSLKNTGHLVPEERPEYVTEKIIDFCLAN</sequence>
<dbReference type="InterPro" id="IPR000639">
    <property type="entry name" value="Epox_hydrolase-like"/>
</dbReference>
<dbReference type="PRINTS" id="PR00111">
    <property type="entry name" value="ABHYDROLASE"/>
</dbReference>
<keyword evidence="3" id="KW-1185">Reference proteome</keyword>
<gene>
    <name evidence="2" type="ORF">J2S19_001050</name>
</gene>
<dbReference type="EMBL" id="JAUSUD010000003">
    <property type="protein sequence ID" value="MDQ0229798.1"/>
    <property type="molecule type" value="Genomic_DNA"/>
</dbReference>
<evidence type="ECO:0000313" key="3">
    <source>
        <dbReference type="Proteomes" id="UP001234495"/>
    </source>
</evidence>
<proteinExistence type="predicted"/>
<protein>
    <submittedName>
        <fullName evidence="2">Pimeloyl-ACP methyl ester carboxylesterase</fullName>
    </submittedName>
</protein>
<dbReference type="PANTHER" id="PTHR46438">
    <property type="entry name" value="ALPHA/BETA-HYDROLASES SUPERFAMILY PROTEIN"/>
    <property type="match status" value="1"/>
</dbReference>